<proteinExistence type="predicted"/>
<evidence type="ECO:0000313" key="1">
    <source>
        <dbReference type="EMBL" id="QHU11904.1"/>
    </source>
</evidence>
<dbReference type="AlphaFoldDB" id="A0A6C0K713"/>
<reference evidence="1" key="1">
    <citation type="journal article" date="2020" name="Nature">
        <title>Giant virus diversity and host interactions through global metagenomics.</title>
        <authorList>
            <person name="Schulz F."/>
            <person name="Roux S."/>
            <person name="Paez-Espino D."/>
            <person name="Jungbluth S."/>
            <person name="Walsh D.A."/>
            <person name="Denef V.J."/>
            <person name="McMahon K.D."/>
            <person name="Konstantinidis K.T."/>
            <person name="Eloe-Fadrosh E.A."/>
            <person name="Kyrpides N.C."/>
            <person name="Woyke T."/>
        </authorList>
    </citation>
    <scope>NUCLEOTIDE SEQUENCE</scope>
    <source>
        <strain evidence="1">GVMAG-S-1101169-75</strain>
    </source>
</reference>
<protein>
    <submittedName>
        <fullName evidence="1">Uncharacterized protein</fullName>
    </submittedName>
</protein>
<name>A0A6C0K713_9ZZZZ</name>
<organism evidence="1">
    <name type="scientific">viral metagenome</name>
    <dbReference type="NCBI Taxonomy" id="1070528"/>
    <lineage>
        <taxon>unclassified sequences</taxon>
        <taxon>metagenomes</taxon>
        <taxon>organismal metagenomes</taxon>
    </lineage>
</organism>
<accession>A0A6C0K713</accession>
<sequence>MSVYPTYYLSETSSTVRPCNDATLRFHETPQCTPTYNVVLCYNGMTMVGVGTLNPGAVPIINIQFNTTNATVTLSADYISGTLQILQPAWQDPKTVTNLFLNALLTYT</sequence>
<dbReference type="EMBL" id="MN740792">
    <property type="protein sequence ID" value="QHU11904.1"/>
    <property type="molecule type" value="Genomic_DNA"/>
</dbReference>